<organism evidence="6 7">
    <name type="scientific">Nakamurella panacisegetis</name>
    <dbReference type="NCBI Taxonomy" id="1090615"/>
    <lineage>
        <taxon>Bacteria</taxon>
        <taxon>Bacillati</taxon>
        <taxon>Actinomycetota</taxon>
        <taxon>Actinomycetes</taxon>
        <taxon>Nakamurellales</taxon>
        <taxon>Nakamurellaceae</taxon>
        <taxon>Nakamurella</taxon>
    </lineage>
</organism>
<evidence type="ECO:0000256" key="5">
    <source>
        <dbReference type="SAM" id="SignalP"/>
    </source>
</evidence>
<feature type="compositionally biased region" description="Low complexity" evidence="3">
    <location>
        <begin position="289"/>
        <end position="314"/>
    </location>
</feature>
<feature type="compositionally biased region" description="Polar residues" evidence="3">
    <location>
        <begin position="264"/>
        <end position="273"/>
    </location>
</feature>
<accession>A0A1H0KY06</accession>
<sequence>MAVLSTAGLVLAGFNATSANAATATVGLGTADSFAVLAGSSVTNTGPTVVNGADVGVSSGSSITGFPPGIITAPGTMHATDAVAQQAQNDVTTAFNDAAGRTPPVQSGLTDLVGMTLQPGVYKGGAISLSGTVTLDNNNDPDAVFIFQASSSLITSSASTVAFTNPNHKSCNVFWQVASSATLGTGSNFVGTVLAGASITADTGATIEGRLLAGTGTVTLDTNVITHPVCAAVVGTSTSSSSTSTSSTSTAATTPASSRLTSTQATRRTTGVTSPPRDITSGRSVSIITPNTTPSTRATTARVLTTASTRTTGSGQILTSASTGPGGSTFVSGTQTTSLAKTGVAPVGGMAAVGGATVVVGGALLLLGRRRQTFRSARRH</sequence>
<proteinExistence type="inferred from homology"/>
<protein>
    <recommendedName>
        <fullName evidence="8">DUF3494 domain-containing protein</fullName>
    </recommendedName>
</protein>
<reference evidence="6 7" key="1">
    <citation type="submission" date="2016-10" db="EMBL/GenBank/DDBJ databases">
        <authorList>
            <person name="de Groot N.N."/>
        </authorList>
    </citation>
    <scope>NUCLEOTIDE SEQUENCE [LARGE SCALE GENOMIC DNA]</scope>
    <source>
        <strain evidence="7">P4-7,KCTC 19426,CECT 7604</strain>
    </source>
</reference>
<evidence type="ECO:0000256" key="3">
    <source>
        <dbReference type="SAM" id="MobiDB-lite"/>
    </source>
</evidence>
<evidence type="ECO:0000313" key="7">
    <source>
        <dbReference type="Proteomes" id="UP000198741"/>
    </source>
</evidence>
<feature type="signal peptide" evidence="5">
    <location>
        <begin position="1"/>
        <end position="21"/>
    </location>
</feature>
<keyword evidence="4" id="KW-0812">Transmembrane</keyword>
<dbReference type="Pfam" id="PF11999">
    <property type="entry name" value="Ice_binding"/>
    <property type="match status" value="1"/>
</dbReference>
<feature type="compositionally biased region" description="Low complexity" evidence="3">
    <location>
        <begin position="236"/>
        <end position="263"/>
    </location>
</feature>
<comment type="similarity">
    <text evidence="1">Belongs to the ice-binding protein family.</text>
</comment>
<dbReference type="RefSeq" id="WP_197676451.1">
    <property type="nucleotide sequence ID" value="NZ_LT629710.1"/>
</dbReference>
<feature type="compositionally biased region" description="Polar residues" evidence="3">
    <location>
        <begin position="315"/>
        <end position="329"/>
    </location>
</feature>
<feature type="chain" id="PRO_5009249748" description="DUF3494 domain-containing protein" evidence="5">
    <location>
        <begin position="22"/>
        <end position="380"/>
    </location>
</feature>
<evidence type="ECO:0000256" key="2">
    <source>
        <dbReference type="ARBA" id="ARBA00022729"/>
    </source>
</evidence>
<keyword evidence="4" id="KW-1133">Transmembrane helix</keyword>
<dbReference type="Proteomes" id="UP000198741">
    <property type="component" value="Chromosome I"/>
</dbReference>
<dbReference type="STRING" id="1090615.SAMN04515671_1474"/>
<evidence type="ECO:0000313" key="6">
    <source>
        <dbReference type="EMBL" id="SDO60857.1"/>
    </source>
</evidence>
<evidence type="ECO:0000256" key="4">
    <source>
        <dbReference type="SAM" id="Phobius"/>
    </source>
</evidence>
<keyword evidence="7" id="KW-1185">Reference proteome</keyword>
<feature type="region of interest" description="Disordered" evidence="3">
    <location>
        <begin position="236"/>
        <end position="329"/>
    </location>
</feature>
<evidence type="ECO:0008006" key="8">
    <source>
        <dbReference type="Google" id="ProtNLM"/>
    </source>
</evidence>
<dbReference type="InterPro" id="IPR021884">
    <property type="entry name" value="Ice-bd_prot"/>
</dbReference>
<keyword evidence="2 5" id="KW-0732">Signal</keyword>
<dbReference type="EMBL" id="LT629710">
    <property type="protein sequence ID" value="SDO60857.1"/>
    <property type="molecule type" value="Genomic_DNA"/>
</dbReference>
<evidence type="ECO:0000256" key="1">
    <source>
        <dbReference type="ARBA" id="ARBA00005445"/>
    </source>
</evidence>
<dbReference type="AlphaFoldDB" id="A0A1H0KY06"/>
<gene>
    <name evidence="6" type="ORF">SAMN04515671_1474</name>
</gene>
<name>A0A1H0KY06_9ACTN</name>
<keyword evidence="4" id="KW-0472">Membrane</keyword>
<feature type="transmembrane region" description="Helical" evidence="4">
    <location>
        <begin position="347"/>
        <end position="368"/>
    </location>
</feature>